<evidence type="ECO:0000256" key="3">
    <source>
        <dbReference type="ARBA" id="ARBA00023239"/>
    </source>
</evidence>
<organism evidence="5 6">
    <name type="scientific">Sinomonas cyclohexanicum</name>
    <name type="common">Corynebacterium cyclohexanicum</name>
    <dbReference type="NCBI Taxonomy" id="322009"/>
    <lineage>
        <taxon>Bacteria</taxon>
        <taxon>Bacillati</taxon>
        <taxon>Actinomycetota</taxon>
        <taxon>Actinomycetes</taxon>
        <taxon>Micrococcales</taxon>
        <taxon>Micrococcaceae</taxon>
        <taxon>Sinomonas</taxon>
    </lineage>
</organism>
<dbReference type="Proteomes" id="UP001319861">
    <property type="component" value="Chromosome"/>
</dbReference>
<dbReference type="InterPro" id="IPR050251">
    <property type="entry name" value="HpcH-HpaI_aldolase"/>
</dbReference>
<comment type="similarity">
    <text evidence="1">Belongs to the HpcH/HpaI aldolase family.</text>
</comment>
<dbReference type="PANTHER" id="PTHR30502:SF0">
    <property type="entry name" value="PHOSPHOENOLPYRUVATE CARBOXYLASE FAMILY PROTEIN"/>
    <property type="match status" value="1"/>
</dbReference>
<feature type="domain" description="HpcH/HpaI aldolase/citrate lyase" evidence="4">
    <location>
        <begin position="16"/>
        <end position="235"/>
    </location>
</feature>
<dbReference type="PANTHER" id="PTHR30502">
    <property type="entry name" value="2-KETO-3-DEOXY-L-RHAMNONATE ALDOLASE"/>
    <property type="match status" value="1"/>
</dbReference>
<dbReference type="InterPro" id="IPR040442">
    <property type="entry name" value="Pyrv_kinase-like_dom_sf"/>
</dbReference>
<keyword evidence="6" id="KW-1185">Reference proteome</keyword>
<dbReference type="RefSeq" id="WP_229230681.1">
    <property type="nucleotide sequence ID" value="NZ_AP024525.1"/>
</dbReference>
<name>A0ABM7Q0Z9_SINCY</name>
<keyword evidence="2" id="KW-0479">Metal-binding</keyword>
<dbReference type="InterPro" id="IPR005000">
    <property type="entry name" value="Aldolase/citrate-lyase_domain"/>
</dbReference>
<dbReference type="Pfam" id="PF03328">
    <property type="entry name" value="HpcH_HpaI"/>
    <property type="match status" value="1"/>
</dbReference>
<protein>
    <submittedName>
        <fullName evidence="5">2,4-dihydroxyhept-2-ene-1,7-dioic acid aldolase</fullName>
    </submittedName>
</protein>
<proteinExistence type="inferred from homology"/>
<keyword evidence="3" id="KW-0456">Lyase</keyword>
<evidence type="ECO:0000313" key="5">
    <source>
        <dbReference type="EMBL" id="BCT78036.1"/>
    </source>
</evidence>
<sequence>MKQAALASGPHAPALLHQALASQAVAEFVLSSGYNGVIVDLQHGEIGLDDACRMLRAIPREQSEYAYARVGAIDAAAILRLLDSGARGIIAPTVETAEQASRLVAATKYPPLGSRSLGPSRPALYPGHDYTAAGNRAVSAVVQIETRAGLENADAIFAVEGIDSVYIGPADLAVSYGLPGRGDWADGPVRDAIIELSAKARLAGLTLGIYCASAEYARELLDDGLVDYVGLGIDLVFLNTMARSAIKALRSEQWATTPTS</sequence>
<evidence type="ECO:0000256" key="1">
    <source>
        <dbReference type="ARBA" id="ARBA00005568"/>
    </source>
</evidence>
<gene>
    <name evidence="5" type="primary">hpaI</name>
    <name evidence="5" type="ORF">SCMU_38780</name>
</gene>
<dbReference type="InterPro" id="IPR015813">
    <property type="entry name" value="Pyrv/PenolPyrv_kinase-like_dom"/>
</dbReference>
<evidence type="ECO:0000313" key="6">
    <source>
        <dbReference type="Proteomes" id="UP001319861"/>
    </source>
</evidence>
<accession>A0ABM7Q0Z9</accession>
<evidence type="ECO:0000259" key="4">
    <source>
        <dbReference type="Pfam" id="PF03328"/>
    </source>
</evidence>
<dbReference type="SUPFAM" id="SSF51621">
    <property type="entry name" value="Phosphoenolpyruvate/pyruvate domain"/>
    <property type="match status" value="1"/>
</dbReference>
<evidence type="ECO:0000256" key="2">
    <source>
        <dbReference type="ARBA" id="ARBA00022723"/>
    </source>
</evidence>
<dbReference type="Gene3D" id="3.20.20.60">
    <property type="entry name" value="Phosphoenolpyruvate-binding domains"/>
    <property type="match status" value="1"/>
</dbReference>
<dbReference type="EMBL" id="AP024525">
    <property type="protein sequence ID" value="BCT78036.1"/>
    <property type="molecule type" value="Genomic_DNA"/>
</dbReference>
<reference evidence="5 6" key="1">
    <citation type="journal article" date="2021" name="J. Biosci. Bioeng.">
        <title>Identification and characterization of a chc gene cluster responsible for the aromatization pathway of cyclohexanecarboxylate degradation in Sinomonas cyclohexanicum ATCC 51369.</title>
        <authorList>
            <person name="Yamamoto T."/>
            <person name="Hasegawa Y."/>
            <person name="Lau P.C.K."/>
            <person name="Iwaki H."/>
        </authorList>
    </citation>
    <scope>NUCLEOTIDE SEQUENCE [LARGE SCALE GENOMIC DNA]</scope>
    <source>
        <strain evidence="5 6">ATCC 51369</strain>
    </source>
</reference>